<dbReference type="Proteomes" id="UP001465668">
    <property type="component" value="Unassembled WGS sequence"/>
</dbReference>
<feature type="compositionally biased region" description="Basic residues" evidence="6">
    <location>
        <begin position="196"/>
        <end position="205"/>
    </location>
</feature>
<feature type="domain" description="TSEN34 N-terminal" evidence="8">
    <location>
        <begin position="78"/>
        <end position="147"/>
    </location>
</feature>
<evidence type="ECO:0000256" key="6">
    <source>
        <dbReference type="SAM" id="MobiDB-lite"/>
    </source>
</evidence>
<comment type="caution">
    <text evidence="9">The sequence shown here is derived from an EMBL/GenBank/DDBJ whole genome shotgun (WGS) entry which is preliminary data.</text>
</comment>
<dbReference type="SUPFAM" id="SSF53032">
    <property type="entry name" value="tRNA-intron endonuclease catalytic domain-like"/>
    <property type="match status" value="1"/>
</dbReference>
<dbReference type="EC" id="4.6.1.16" evidence="2"/>
<comment type="similarity">
    <text evidence="1">Belongs to the tRNA-intron endonuclease family.</text>
</comment>
<evidence type="ECO:0000259" key="8">
    <source>
        <dbReference type="Pfam" id="PF26577"/>
    </source>
</evidence>
<dbReference type="PANTHER" id="PTHR13070">
    <property type="entry name" value="TRNA-SPLICING ENDONUCLEASE SUBUNIT SEN34-RELATED"/>
    <property type="match status" value="1"/>
</dbReference>
<keyword evidence="4" id="KW-0456">Lyase</keyword>
<gene>
    <name evidence="9" type="ORF">SCAR479_12730</name>
</gene>
<name>A0ABR2X9X5_9PEZI</name>
<dbReference type="Pfam" id="PF01974">
    <property type="entry name" value="tRNA_int_endo"/>
    <property type="match status" value="1"/>
</dbReference>
<proteinExistence type="inferred from homology"/>
<dbReference type="InterPro" id="IPR036167">
    <property type="entry name" value="tRNA_intron_Endo_cat-like_sf"/>
</dbReference>
<dbReference type="EMBL" id="JARVKM010000090">
    <property type="protein sequence ID" value="KAK9770559.1"/>
    <property type="molecule type" value="Genomic_DNA"/>
</dbReference>
<protein>
    <recommendedName>
        <fullName evidence="2">tRNA-intron lyase</fullName>
        <ecNumber evidence="2">4.6.1.16</ecNumber>
    </recommendedName>
</protein>
<dbReference type="CDD" id="cd22363">
    <property type="entry name" value="tRNA-intron_lyase_C"/>
    <property type="match status" value="1"/>
</dbReference>
<evidence type="ECO:0000313" key="9">
    <source>
        <dbReference type="EMBL" id="KAK9770559.1"/>
    </source>
</evidence>
<dbReference type="InterPro" id="IPR059049">
    <property type="entry name" value="TSEN34_N"/>
</dbReference>
<dbReference type="Gene3D" id="3.40.1350.10">
    <property type="match status" value="1"/>
</dbReference>
<feature type="region of interest" description="Disordered" evidence="6">
    <location>
        <begin position="192"/>
        <end position="224"/>
    </location>
</feature>
<evidence type="ECO:0000259" key="7">
    <source>
        <dbReference type="Pfam" id="PF01974"/>
    </source>
</evidence>
<evidence type="ECO:0000256" key="2">
    <source>
        <dbReference type="ARBA" id="ARBA00012573"/>
    </source>
</evidence>
<dbReference type="InterPro" id="IPR011856">
    <property type="entry name" value="tRNA_endonuc-like_dom_sf"/>
</dbReference>
<keyword evidence="3" id="KW-0819">tRNA processing</keyword>
<evidence type="ECO:0000313" key="10">
    <source>
        <dbReference type="Proteomes" id="UP001465668"/>
    </source>
</evidence>
<reference evidence="9 10" key="1">
    <citation type="submission" date="2024-02" db="EMBL/GenBank/DDBJ databases">
        <title>First draft genome assembly of two strains of Seiridium cardinale.</title>
        <authorList>
            <person name="Emiliani G."/>
            <person name="Scali E."/>
        </authorList>
    </citation>
    <scope>NUCLEOTIDE SEQUENCE [LARGE SCALE GENOMIC DNA]</scope>
    <source>
        <strain evidence="9 10">BM-138-000479</strain>
    </source>
</reference>
<comment type="catalytic activity">
    <reaction evidence="5">
        <text>pretRNA = a 3'-half-tRNA molecule with a 5'-OH end + a 5'-half-tRNA molecule with a 2',3'-cyclic phosphate end + an intron with a 2',3'-cyclic phosphate and a 5'-hydroxyl terminus.</text>
        <dbReference type="EC" id="4.6.1.16"/>
    </reaction>
</comment>
<feature type="domain" description="tRNA intron endonuclease catalytic" evidence="7">
    <location>
        <begin position="283"/>
        <end position="352"/>
    </location>
</feature>
<keyword evidence="10" id="KW-1185">Reference proteome</keyword>
<evidence type="ECO:0000256" key="1">
    <source>
        <dbReference type="ARBA" id="ARBA00008078"/>
    </source>
</evidence>
<organism evidence="9 10">
    <name type="scientific">Seiridium cardinale</name>
    <dbReference type="NCBI Taxonomy" id="138064"/>
    <lineage>
        <taxon>Eukaryota</taxon>
        <taxon>Fungi</taxon>
        <taxon>Dikarya</taxon>
        <taxon>Ascomycota</taxon>
        <taxon>Pezizomycotina</taxon>
        <taxon>Sordariomycetes</taxon>
        <taxon>Xylariomycetidae</taxon>
        <taxon>Amphisphaeriales</taxon>
        <taxon>Sporocadaceae</taxon>
        <taxon>Seiridium</taxon>
    </lineage>
</organism>
<dbReference type="InterPro" id="IPR006677">
    <property type="entry name" value="tRNA_intron_Endonuc_cat-like"/>
</dbReference>
<evidence type="ECO:0000256" key="4">
    <source>
        <dbReference type="ARBA" id="ARBA00023239"/>
    </source>
</evidence>
<evidence type="ECO:0000256" key="5">
    <source>
        <dbReference type="ARBA" id="ARBA00034031"/>
    </source>
</evidence>
<accession>A0ABR2X9X5</accession>
<evidence type="ECO:0000256" key="3">
    <source>
        <dbReference type="ARBA" id="ARBA00022694"/>
    </source>
</evidence>
<dbReference type="Pfam" id="PF26577">
    <property type="entry name" value="TSEN34_N"/>
    <property type="match status" value="1"/>
</dbReference>
<dbReference type="PANTHER" id="PTHR13070:SF0">
    <property type="entry name" value="TRNA-SPLICING ENDONUCLEASE SUBUNIT SEN34"/>
    <property type="match status" value="1"/>
</dbReference>
<sequence>MAQIPTYADSAKWDPSHHLRHCAYRPHVSKFYIFSKRKLGNISLYIHQQNIAKADSVQQALAHLDIATMASDTSRAPVRISKVTDRYLLFDIDDIMYLRRHHNICSPFVGTMPQAPSQNVFMGLPIELMAEEAKVLVDKKAAYVVDDSVFHPSRIASAGPITRDSYLQAIKRDGTRAATAARELSEYKKAQALSKVKGKGKKDKKPKQESSTDNAGLEVRDPPPSVAEELSLFDTSETAKISKAKPPPVVAEPYAITPVTSGALLTPPPEEDTSSLIDKPRGYPLYAHLHDKGYYMMPGLRFGCDYNVYPGDPLRYHSHFQATHYGWNEQIQLLDIVTGGRLGTNVKKAYLIGGELPADKGKAEDDAGRSHAKVENSVIPPVRAFSIEWAAM</sequence>